<dbReference type="GO" id="GO:0005886">
    <property type="term" value="C:plasma membrane"/>
    <property type="evidence" value="ECO:0007669"/>
    <property type="project" value="UniProtKB-SubCell"/>
</dbReference>
<dbReference type="EMBL" id="BART01036822">
    <property type="protein sequence ID" value="GAH14869.1"/>
    <property type="molecule type" value="Genomic_DNA"/>
</dbReference>
<keyword evidence="4" id="KW-1133">Transmembrane helix</keyword>
<name>X1ECJ7_9ZZZZ</name>
<accession>X1ECJ7</accession>
<reference evidence="7" key="1">
    <citation type="journal article" date="2014" name="Front. Microbiol.">
        <title>High frequency of phylogenetically diverse reductive dehalogenase-homologous genes in deep subseafloor sedimentary metagenomes.</title>
        <authorList>
            <person name="Kawai M."/>
            <person name="Futagami T."/>
            <person name="Toyoda A."/>
            <person name="Takaki Y."/>
            <person name="Nishi S."/>
            <person name="Hori S."/>
            <person name="Arai W."/>
            <person name="Tsubouchi T."/>
            <person name="Morono Y."/>
            <person name="Uchiyama I."/>
            <person name="Ito T."/>
            <person name="Fujiyama A."/>
            <person name="Inagaki F."/>
            <person name="Takami H."/>
        </authorList>
    </citation>
    <scope>NUCLEOTIDE SEQUENCE</scope>
    <source>
        <strain evidence="7">Expedition CK06-06</strain>
    </source>
</reference>
<evidence type="ECO:0000256" key="5">
    <source>
        <dbReference type="ARBA" id="ARBA00023136"/>
    </source>
</evidence>
<protein>
    <recommendedName>
        <fullName evidence="6">ABC3 transporter permease C-terminal domain-containing protein</fullName>
    </recommendedName>
</protein>
<feature type="non-terminal residue" evidence="7">
    <location>
        <position position="1"/>
    </location>
</feature>
<proteinExistence type="predicted"/>
<evidence type="ECO:0000259" key="6">
    <source>
        <dbReference type="Pfam" id="PF02687"/>
    </source>
</evidence>
<evidence type="ECO:0000256" key="2">
    <source>
        <dbReference type="ARBA" id="ARBA00022475"/>
    </source>
</evidence>
<dbReference type="Pfam" id="PF02687">
    <property type="entry name" value="FtsX"/>
    <property type="match status" value="1"/>
</dbReference>
<evidence type="ECO:0000313" key="7">
    <source>
        <dbReference type="EMBL" id="GAH14869.1"/>
    </source>
</evidence>
<dbReference type="InterPro" id="IPR003838">
    <property type="entry name" value="ABC3_permease_C"/>
</dbReference>
<evidence type="ECO:0000256" key="3">
    <source>
        <dbReference type="ARBA" id="ARBA00022692"/>
    </source>
</evidence>
<dbReference type="AlphaFoldDB" id="X1ECJ7"/>
<gene>
    <name evidence="7" type="ORF">S01H4_61920</name>
</gene>
<comment type="caution">
    <text evidence="7">The sequence shown here is derived from an EMBL/GenBank/DDBJ whole genome shotgun (WGS) entry which is preliminary data.</text>
</comment>
<comment type="subcellular location">
    <subcellularLocation>
        <location evidence="1">Cell membrane</location>
        <topology evidence="1">Multi-pass membrane protein</topology>
    </subcellularLocation>
</comment>
<keyword evidence="5" id="KW-0472">Membrane</keyword>
<feature type="domain" description="ABC3 transporter permease C-terminal" evidence="6">
    <location>
        <begin position="2"/>
        <end position="57"/>
    </location>
</feature>
<keyword evidence="2" id="KW-1003">Cell membrane</keyword>
<evidence type="ECO:0000256" key="4">
    <source>
        <dbReference type="ARBA" id="ARBA00022989"/>
    </source>
</evidence>
<sequence>TLVTINLLERRREIATMRTMGASMWEVFGTVTLETLAVGLMALGPGLVLGWFLCWPALGTCSM</sequence>
<evidence type="ECO:0000256" key="1">
    <source>
        <dbReference type="ARBA" id="ARBA00004651"/>
    </source>
</evidence>
<organism evidence="7">
    <name type="scientific">marine sediment metagenome</name>
    <dbReference type="NCBI Taxonomy" id="412755"/>
    <lineage>
        <taxon>unclassified sequences</taxon>
        <taxon>metagenomes</taxon>
        <taxon>ecological metagenomes</taxon>
    </lineage>
</organism>
<keyword evidence="3" id="KW-0812">Transmembrane</keyword>